<dbReference type="Proteomes" id="UP001175228">
    <property type="component" value="Unassembled WGS sequence"/>
</dbReference>
<proteinExistence type="predicted"/>
<gene>
    <name evidence="1" type="ORF">EDD18DRAFT_1331439</name>
</gene>
<evidence type="ECO:0000313" key="2">
    <source>
        <dbReference type="Proteomes" id="UP001175228"/>
    </source>
</evidence>
<organism evidence="1 2">
    <name type="scientific">Armillaria luteobubalina</name>
    <dbReference type="NCBI Taxonomy" id="153913"/>
    <lineage>
        <taxon>Eukaryota</taxon>
        <taxon>Fungi</taxon>
        <taxon>Dikarya</taxon>
        <taxon>Basidiomycota</taxon>
        <taxon>Agaricomycotina</taxon>
        <taxon>Agaricomycetes</taxon>
        <taxon>Agaricomycetidae</taxon>
        <taxon>Agaricales</taxon>
        <taxon>Marasmiineae</taxon>
        <taxon>Physalacriaceae</taxon>
        <taxon>Armillaria</taxon>
    </lineage>
</organism>
<accession>A0AA39UPZ9</accession>
<dbReference type="EMBL" id="JAUEPU010000013">
    <property type="protein sequence ID" value="KAK0497608.1"/>
    <property type="molecule type" value="Genomic_DNA"/>
</dbReference>
<name>A0AA39UPZ9_9AGAR</name>
<sequence length="268" mass="31504">MKESYDEGVPEVHAPATDKVVLYCFACWSMLPSRNKKTEKKPGPNAAEGWARARGRGVASFDKSLHSGAINQRNVISHLRMAFRETEHHYLAPRLRHEHLEPRMRTQWMTSEWLWTRQRAERKYIQFHVLNVEHGAPLLVIKTPTLFFTIFGSHKDIKLHSYMLFHSRTLQGPVIVQERNTLTEVPYNDDHAFRILLGSAKHTVVLQVYFQTKVKPIISFGTVTTRRRWRSRDYLLVSPFQRHELFRRFAINESQSDLRYIIPTQKLT</sequence>
<dbReference type="AlphaFoldDB" id="A0AA39UPZ9"/>
<comment type="caution">
    <text evidence="1">The sequence shown here is derived from an EMBL/GenBank/DDBJ whole genome shotgun (WGS) entry which is preliminary data.</text>
</comment>
<evidence type="ECO:0000313" key="1">
    <source>
        <dbReference type="EMBL" id="KAK0497608.1"/>
    </source>
</evidence>
<protein>
    <submittedName>
        <fullName evidence="1">Uncharacterized protein</fullName>
    </submittedName>
</protein>
<keyword evidence="2" id="KW-1185">Reference proteome</keyword>
<reference evidence="1" key="1">
    <citation type="submission" date="2023-06" db="EMBL/GenBank/DDBJ databases">
        <authorList>
            <consortium name="Lawrence Berkeley National Laboratory"/>
            <person name="Ahrendt S."/>
            <person name="Sahu N."/>
            <person name="Indic B."/>
            <person name="Wong-Bajracharya J."/>
            <person name="Merenyi Z."/>
            <person name="Ke H.-M."/>
            <person name="Monk M."/>
            <person name="Kocsube S."/>
            <person name="Drula E."/>
            <person name="Lipzen A."/>
            <person name="Balint B."/>
            <person name="Henrissat B."/>
            <person name="Andreopoulos B."/>
            <person name="Martin F.M."/>
            <person name="Harder C.B."/>
            <person name="Rigling D."/>
            <person name="Ford K.L."/>
            <person name="Foster G.D."/>
            <person name="Pangilinan J."/>
            <person name="Papanicolaou A."/>
            <person name="Barry K."/>
            <person name="LaButti K."/>
            <person name="Viragh M."/>
            <person name="Koriabine M."/>
            <person name="Yan M."/>
            <person name="Riley R."/>
            <person name="Champramary S."/>
            <person name="Plett K.L."/>
            <person name="Tsai I.J."/>
            <person name="Slot J."/>
            <person name="Sipos G."/>
            <person name="Plett J."/>
            <person name="Nagy L.G."/>
            <person name="Grigoriev I.V."/>
        </authorList>
    </citation>
    <scope>NUCLEOTIDE SEQUENCE</scope>
    <source>
        <strain evidence="1">HWK02</strain>
    </source>
</reference>